<evidence type="ECO:0000313" key="2">
    <source>
        <dbReference type="EnsemblPlants" id="Pp3c4_6680V3.1"/>
    </source>
</evidence>
<accession>A0A2K1KMF7</accession>
<dbReference type="AlphaFoldDB" id="A0A2K1KMF7"/>
<protein>
    <submittedName>
        <fullName evidence="1 2">Uncharacterized protein</fullName>
    </submittedName>
</protein>
<evidence type="ECO:0000313" key="1">
    <source>
        <dbReference type="EMBL" id="PNR54965.1"/>
    </source>
</evidence>
<keyword evidence="3" id="KW-1185">Reference proteome</keyword>
<dbReference type="Gramene" id="Pp3c4_6680V3.1">
    <property type="protein sequence ID" value="Pp3c4_6680V3.1"/>
    <property type="gene ID" value="Pp3c4_6680"/>
</dbReference>
<name>A0A2K1KMF7_PHYPA</name>
<proteinExistence type="predicted"/>
<dbReference type="InParanoid" id="A0A2K1KMF7"/>
<reference evidence="2" key="3">
    <citation type="submission" date="2020-12" db="UniProtKB">
        <authorList>
            <consortium name="EnsemblPlants"/>
        </authorList>
    </citation>
    <scope>IDENTIFICATION</scope>
</reference>
<evidence type="ECO:0000313" key="3">
    <source>
        <dbReference type="Proteomes" id="UP000006727"/>
    </source>
</evidence>
<dbReference type="EMBL" id="ABEU02000004">
    <property type="protein sequence ID" value="PNR54965.1"/>
    <property type="molecule type" value="Genomic_DNA"/>
</dbReference>
<reference evidence="1 3" key="2">
    <citation type="journal article" date="2018" name="Plant J.">
        <title>The Physcomitrella patens chromosome-scale assembly reveals moss genome structure and evolution.</title>
        <authorList>
            <person name="Lang D."/>
            <person name="Ullrich K.K."/>
            <person name="Murat F."/>
            <person name="Fuchs J."/>
            <person name="Jenkins J."/>
            <person name="Haas F.B."/>
            <person name="Piednoel M."/>
            <person name="Gundlach H."/>
            <person name="Van Bel M."/>
            <person name="Meyberg R."/>
            <person name="Vives C."/>
            <person name="Morata J."/>
            <person name="Symeonidi A."/>
            <person name="Hiss M."/>
            <person name="Muchero W."/>
            <person name="Kamisugi Y."/>
            <person name="Saleh O."/>
            <person name="Blanc G."/>
            <person name="Decker E.L."/>
            <person name="van Gessel N."/>
            <person name="Grimwood J."/>
            <person name="Hayes R.D."/>
            <person name="Graham S.W."/>
            <person name="Gunter L.E."/>
            <person name="McDaniel S.F."/>
            <person name="Hoernstein S.N.W."/>
            <person name="Larsson A."/>
            <person name="Li F.W."/>
            <person name="Perroud P.F."/>
            <person name="Phillips J."/>
            <person name="Ranjan P."/>
            <person name="Rokshar D.S."/>
            <person name="Rothfels C.J."/>
            <person name="Schneider L."/>
            <person name="Shu S."/>
            <person name="Stevenson D.W."/>
            <person name="Thummler F."/>
            <person name="Tillich M."/>
            <person name="Villarreal Aguilar J.C."/>
            <person name="Widiez T."/>
            <person name="Wong G.K."/>
            <person name="Wymore A."/>
            <person name="Zhang Y."/>
            <person name="Zimmer A.D."/>
            <person name="Quatrano R.S."/>
            <person name="Mayer K.F.X."/>
            <person name="Goodstein D."/>
            <person name="Casacuberta J.M."/>
            <person name="Vandepoele K."/>
            <person name="Reski R."/>
            <person name="Cuming A.C."/>
            <person name="Tuskan G.A."/>
            <person name="Maumus F."/>
            <person name="Salse J."/>
            <person name="Schmutz J."/>
            <person name="Rensing S.A."/>
        </authorList>
    </citation>
    <scope>NUCLEOTIDE SEQUENCE [LARGE SCALE GENOMIC DNA]</scope>
    <source>
        <strain evidence="2 3">cv. Gransden 2004</strain>
    </source>
</reference>
<dbReference type="Proteomes" id="UP000006727">
    <property type="component" value="Chromosome 4"/>
</dbReference>
<organism evidence="1">
    <name type="scientific">Physcomitrium patens</name>
    <name type="common">Spreading-leaved earth moss</name>
    <name type="synonym">Physcomitrella patens</name>
    <dbReference type="NCBI Taxonomy" id="3218"/>
    <lineage>
        <taxon>Eukaryota</taxon>
        <taxon>Viridiplantae</taxon>
        <taxon>Streptophyta</taxon>
        <taxon>Embryophyta</taxon>
        <taxon>Bryophyta</taxon>
        <taxon>Bryophytina</taxon>
        <taxon>Bryopsida</taxon>
        <taxon>Funariidae</taxon>
        <taxon>Funariales</taxon>
        <taxon>Funariaceae</taxon>
        <taxon>Physcomitrium</taxon>
    </lineage>
</organism>
<sequence length="39" mass="4679">MDAKKFMKILEKNLLLSIKESDIFEEMLNTTGWVTFYLH</sequence>
<gene>
    <name evidence="1" type="ORF">PHYPA_005858</name>
</gene>
<reference evidence="1 3" key="1">
    <citation type="journal article" date="2008" name="Science">
        <title>The Physcomitrella genome reveals evolutionary insights into the conquest of land by plants.</title>
        <authorList>
            <person name="Rensing S."/>
            <person name="Lang D."/>
            <person name="Zimmer A."/>
            <person name="Terry A."/>
            <person name="Salamov A."/>
            <person name="Shapiro H."/>
            <person name="Nishiyama T."/>
            <person name="Perroud P.-F."/>
            <person name="Lindquist E."/>
            <person name="Kamisugi Y."/>
            <person name="Tanahashi T."/>
            <person name="Sakakibara K."/>
            <person name="Fujita T."/>
            <person name="Oishi K."/>
            <person name="Shin-I T."/>
            <person name="Kuroki Y."/>
            <person name="Toyoda A."/>
            <person name="Suzuki Y."/>
            <person name="Hashimoto A."/>
            <person name="Yamaguchi K."/>
            <person name="Sugano A."/>
            <person name="Kohara Y."/>
            <person name="Fujiyama A."/>
            <person name="Anterola A."/>
            <person name="Aoki S."/>
            <person name="Ashton N."/>
            <person name="Barbazuk W.B."/>
            <person name="Barker E."/>
            <person name="Bennetzen J."/>
            <person name="Bezanilla M."/>
            <person name="Blankenship R."/>
            <person name="Cho S.H."/>
            <person name="Dutcher S."/>
            <person name="Estelle M."/>
            <person name="Fawcett J.A."/>
            <person name="Gundlach H."/>
            <person name="Hanada K."/>
            <person name="Heyl A."/>
            <person name="Hicks K.A."/>
            <person name="Hugh J."/>
            <person name="Lohr M."/>
            <person name="Mayer K."/>
            <person name="Melkozernov A."/>
            <person name="Murata T."/>
            <person name="Nelson D."/>
            <person name="Pils B."/>
            <person name="Prigge M."/>
            <person name="Reiss B."/>
            <person name="Renner T."/>
            <person name="Rombauts S."/>
            <person name="Rushton P."/>
            <person name="Sanderfoot A."/>
            <person name="Schween G."/>
            <person name="Shiu S.-H."/>
            <person name="Stueber K."/>
            <person name="Theodoulou F.L."/>
            <person name="Tu H."/>
            <person name="Van de Peer Y."/>
            <person name="Verrier P.J."/>
            <person name="Waters E."/>
            <person name="Wood A."/>
            <person name="Yang L."/>
            <person name="Cove D."/>
            <person name="Cuming A."/>
            <person name="Hasebe M."/>
            <person name="Lucas S."/>
            <person name="Mishler D.B."/>
            <person name="Reski R."/>
            <person name="Grigoriev I."/>
            <person name="Quatrano R.S."/>
            <person name="Boore J.L."/>
        </authorList>
    </citation>
    <scope>NUCLEOTIDE SEQUENCE [LARGE SCALE GENOMIC DNA]</scope>
    <source>
        <strain evidence="2 3">cv. Gransden 2004</strain>
    </source>
</reference>
<dbReference type="EnsemblPlants" id="Pp3c4_6680V3.1">
    <property type="protein sequence ID" value="Pp3c4_6680V3.1"/>
    <property type="gene ID" value="Pp3c4_6680"/>
</dbReference>